<keyword evidence="3" id="KW-1185">Reference proteome</keyword>
<dbReference type="InterPro" id="IPR028087">
    <property type="entry name" value="Tad_N"/>
</dbReference>
<name>A0ABV2J4W2_9HYPH</name>
<evidence type="ECO:0000313" key="3">
    <source>
        <dbReference type="Proteomes" id="UP001549047"/>
    </source>
</evidence>
<dbReference type="RefSeq" id="WP_354558226.1">
    <property type="nucleotide sequence ID" value="NZ_JBEPMB010000009.1"/>
</dbReference>
<gene>
    <name evidence="2" type="ORF">ABID16_004105</name>
</gene>
<dbReference type="Proteomes" id="UP001549047">
    <property type="component" value="Unassembled WGS sequence"/>
</dbReference>
<evidence type="ECO:0000313" key="2">
    <source>
        <dbReference type="EMBL" id="MET3615758.1"/>
    </source>
</evidence>
<evidence type="ECO:0000259" key="1">
    <source>
        <dbReference type="Pfam" id="PF13400"/>
    </source>
</evidence>
<reference evidence="2 3" key="1">
    <citation type="submission" date="2024-06" db="EMBL/GenBank/DDBJ databases">
        <title>Genomic Encyclopedia of Type Strains, Phase IV (KMG-IV): sequencing the most valuable type-strain genomes for metagenomic binning, comparative biology and taxonomic classification.</title>
        <authorList>
            <person name="Goeker M."/>
        </authorList>
    </citation>
    <scope>NUCLEOTIDE SEQUENCE [LARGE SCALE GENOMIC DNA]</scope>
    <source>
        <strain evidence="2 3">DSM 29780</strain>
    </source>
</reference>
<accession>A0ABV2J4W2</accession>
<dbReference type="Pfam" id="PF13400">
    <property type="entry name" value="Tad"/>
    <property type="match status" value="1"/>
</dbReference>
<feature type="domain" description="Putative Flp pilus-assembly TadG-like N-terminal" evidence="1">
    <location>
        <begin position="37"/>
        <end position="83"/>
    </location>
</feature>
<sequence length="306" mass="32873">MEDFGFPAKVAMSSPAIRSWRRRASGLIKRFRSDRSGNFALLTVALVIPITLSTGLAIDVARMTSAKITYQQAVDSAVLAAAAKFASTGTADPVIAQKFMSGNSSGATATPITFTTNADGTVTGSATFQMKLMMMRMSGLDTVSVNISSKANAVAVTKLSQASLQITAAQGAYSKDIYFFTRDAKGAILSQTLVLKYRYDGTNKTYTPPIGGTTTINVGDYASYGYRMDIYVDNSYKGKTNGVPVVTHYSDDADAAKWTRSTGTCADPNGIKVQWEDGGDANYLDFQYIQKCTQTTNKVTDVRLVK</sequence>
<organism evidence="2 3">
    <name type="scientific">Rhizobium aquaticum</name>
    <dbReference type="NCBI Taxonomy" id="1549636"/>
    <lineage>
        <taxon>Bacteria</taxon>
        <taxon>Pseudomonadati</taxon>
        <taxon>Pseudomonadota</taxon>
        <taxon>Alphaproteobacteria</taxon>
        <taxon>Hyphomicrobiales</taxon>
        <taxon>Rhizobiaceae</taxon>
        <taxon>Rhizobium/Agrobacterium group</taxon>
        <taxon>Rhizobium</taxon>
    </lineage>
</organism>
<proteinExistence type="predicted"/>
<protein>
    <submittedName>
        <fullName evidence="2">Flp pilus assembly protein TadG</fullName>
    </submittedName>
</protein>
<comment type="caution">
    <text evidence="2">The sequence shown here is derived from an EMBL/GenBank/DDBJ whole genome shotgun (WGS) entry which is preliminary data.</text>
</comment>
<dbReference type="EMBL" id="JBEPMB010000009">
    <property type="protein sequence ID" value="MET3615758.1"/>
    <property type="molecule type" value="Genomic_DNA"/>
</dbReference>